<name>A0ABV9Q6F9_9BACL</name>
<dbReference type="EMBL" id="JBHSHC010000143">
    <property type="protein sequence ID" value="MFC4769780.1"/>
    <property type="molecule type" value="Genomic_DNA"/>
</dbReference>
<dbReference type="Pfam" id="PF06127">
    <property type="entry name" value="Mpo1-like"/>
    <property type="match status" value="1"/>
</dbReference>
<sequence>MGTRRVLIQVIILPFLFAFIAWILCFLISILSWVGHFCFEKNRPASL</sequence>
<accession>A0ABV9Q6F9</accession>
<proteinExistence type="predicted"/>
<keyword evidence="1" id="KW-0472">Membrane</keyword>
<dbReference type="InterPro" id="IPR009305">
    <property type="entry name" value="Mpo1-like"/>
</dbReference>
<feature type="transmembrane region" description="Helical" evidence="1">
    <location>
        <begin position="6"/>
        <end position="34"/>
    </location>
</feature>
<keyword evidence="1" id="KW-1133">Transmembrane helix</keyword>
<keyword evidence="1" id="KW-0812">Transmembrane</keyword>
<evidence type="ECO:0000313" key="2">
    <source>
        <dbReference type="EMBL" id="MFC4769780.1"/>
    </source>
</evidence>
<evidence type="ECO:0000256" key="1">
    <source>
        <dbReference type="SAM" id="Phobius"/>
    </source>
</evidence>
<evidence type="ECO:0000313" key="3">
    <source>
        <dbReference type="Proteomes" id="UP001596002"/>
    </source>
</evidence>
<dbReference type="RefSeq" id="WP_380028708.1">
    <property type="nucleotide sequence ID" value="NZ_JBHSHC010000143.1"/>
</dbReference>
<dbReference type="Proteomes" id="UP001596002">
    <property type="component" value="Unassembled WGS sequence"/>
</dbReference>
<protein>
    <submittedName>
        <fullName evidence="2">Mpo1-like protein</fullName>
    </submittedName>
</protein>
<organism evidence="2 3">
    <name type="scientific">Effusibacillus consociatus</name>
    <dbReference type="NCBI Taxonomy" id="1117041"/>
    <lineage>
        <taxon>Bacteria</taxon>
        <taxon>Bacillati</taxon>
        <taxon>Bacillota</taxon>
        <taxon>Bacilli</taxon>
        <taxon>Bacillales</taxon>
        <taxon>Alicyclobacillaceae</taxon>
        <taxon>Effusibacillus</taxon>
    </lineage>
</organism>
<gene>
    <name evidence="2" type="ORF">ACFO8Q_20925</name>
</gene>
<comment type="caution">
    <text evidence="2">The sequence shown here is derived from an EMBL/GenBank/DDBJ whole genome shotgun (WGS) entry which is preliminary data.</text>
</comment>
<keyword evidence="3" id="KW-1185">Reference proteome</keyword>
<reference evidence="3" key="1">
    <citation type="journal article" date="2019" name="Int. J. Syst. Evol. Microbiol.">
        <title>The Global Catalogue of Microorganisms (GCM) 10K type strain sequencing project: providing services to taxonomists for standard genome sequencing and annotation.</title>
        <authorList>
            <consortium name="The Broad Institute Genomics Platform"/>
            <consortium name="The Broad Institute Genome Sequencing Center for Infectious Disease"/>
            <person name="Wu L."/>
            <person name="Ma J."/>
        </authorList>
    </citation>
    <scope>NUCLEOTIDE SEQUENCE [LARGE SCALE GENOMIC DNA]</scope>
    <source>
        <strain evidence="3">WYCCWR 12678</strain>
    </source>
</reference>